<dbReference type="SUPFAM" id="SSF51905">
    <property type="entry name" value="FAD/NAD(P)-binding domain"/>
    <property type="match status" value="1"/>
</dbReference>
<evidence type="ECO:0000259" key="5">
    <source>
        <dbReference type="Pfam" id="PF00732"/>
    </source>
</evidence>
<keyword evidence="3" id="KW-0285">Flavoprotein</keyword>
<evidence type="ECO:0000313" key="7">
    <source>
        <dbReference type="Proteomes" id="UP000076079"/>
    </source>
</evidence>
<feature type="domain" description="Glucose-methanol-choline oxidoreductase N-terminal" evidence="5">
    <location>
        <begin position="6"/>
        <end position="185"/>
    </location>
</feature>
<evidence type="ECO:0000256" key="1">
    <source>
        <dbReference type="ARBA" id="ARBA00001974"/>
    </source>
</evidence>
<dbReference type="KEGG" id="abac:LuPra_02463"/>
<dbReference type="GO" id="GO:0050660">
    <property type="term" value="F:flavin adenine dinucleotide binding"/>
    <property type="evidence" value="ECO:0007669"/>
    <property type="project" value="InterPro"/>
</dbReference>
<dbReference type="GO" id="GO:0050237">
    <property type="term" value="F:pyridoxine 4-oxidase activity"/>
    <property type="evidence" value="ECO:0007669"/>
    <property type="project" value="UniProtKB-EC"/>
</dbReference>
<dbReference type="InterPro" id="IPR036188">
    <property type="entry name" value="FAD/NAD-bd_sf"/>
</dbReference>
<dbReference type="Pfam" id="PF00732">
    <property type="entry name" value="GMC_oxred_N"/>
    <property type="match status" value="1"/>
</dbReference>
<dbReference type="OrthoDB" id="9785276at2"/>
<dbReference type="Gene3D" id="3.30.410.40">
    <property type="match status" value="1"/>
</dbReference>
<evidence type="ECO:0000313" key="6">
    <source>
        <dbReference type="EMBL" id="AMY09250.1"/>
    </source>
</evidence>
<protein>
    <submittedName>
        <fullName evidence="6">Pyridoxine 4-oxidase</fullName>
        <ecNumber evidence="6">1.1.3.12</ecNumber>
    </submittedName>
</protein>
<reference evidence="7" key="2">
    <citation type="submission" date="2016-04" db="EMBL/GenBank/DDBJ databases">
        <title>First Complete Genome Sequence of a Subdivision 6 Acidobacterium.</title>
        <authorList>
            <person name="Huang S."/>
            <person name="Vieira S."/>
            <person name="Bunk B."/>
            <person name="Riedel T."/>
            <person name="Sproeer C."/>
            <person name="Overmann J."/>
        </authorList>
    </citation>
    <scope>NUCLEOTIDE SEQUENCE [LARGE SCALE GENOMIC DNA]</scope>
    <source>
        <strain evidence="7">DSM 100886 HEG_-6_39</strain>
    </source>
</reference>
<dbReference type="RefSeq" id="WP_110171011.1">
    <property type="nucleotide sequence ID" value="NZ_CP015136.1"/>
</dbReference>
<evidence type="ECO:0000256" key="4">
    <source>
        <dbReference type="ARBA" id="ARBA00022827"/>
    </source>
</evidence>
<dbReference type="Proteomes" id="UP000076079">
    <property type="component" value="Chromosome"/>
</dbReference>
<keyword evidence="6" id="KW-0560">Oxidoreductase</keyword>
<comment type="cofactor">
    <cofactor evidence="1">
        <name>FAD</name>
        <dbReference type="ChEBI" id="CHEBI:57692"/>
    </cofactor>
</comment>
<sequence>MSYEADYVVVGAGAAGSVVAARLAEDGTRSVLLVEAGPDSTADPTIAAAAKFPFLYDMPDPVGPSPSPTHWGFSSDQNGKEYCYPRGTGLGGSTNHHACVDGRGTPLIYDAWARLTGDDRWSYQRLLPFFMAMENFDVPYVDERVHGRSGWLHIKRAKLERGFHPDFLHVAMQEHGMPFRHDFYNDPNSVAGIGWSDMQVHHDGHPL</sequence>
<dbReference type="InterPro" id="IPR000172">
    <property type="entry name" value="GMC_OxRdtase_N"/>
</dbReference>
<proteinExistence type="inferred from homology"/>
<dbReference type="EMBL" id="CP015136">
    <property type="protein sequence ID" value="AMY09250.1"/>
    <property type="molecule type" value="Genomic_DNA"/>
</dbReference>
<evidence type="ECO:0000256" key="2">
    <source>
        <dbReference type="ARBA" id="ARBA00010790"/>
    </source>
</evidence>
<dbReference type="PANTHER" id="PTHR11552:SF147">
    <property type="entry name" value="CHOLINE DEHYDROGENASE, MITOCHONDRIAL"/>
    <property type="match status" value="1"/>
</dbReference>
<keyword evidence="7" id="KW-1185">Reference proteome</keyword>
<name>A0A143PM48_LUTPR</name>
<accession>A0A143PM48</accession>
<comment type="similarity">
    <text evidence="2">Belongs to the GMC oxidoreductase family.</text>
</comment>
<dbReference type="InterPro" id="IPR012132">
    <property type="entry name" value="GMC_OxRdtase"/>
</dbReference>
<dbReference type="STRING" id="1855912.LuPra_02463"/>
<dbReference type="PANTHER" id="PTHR11552">
    <property type="entry name" value="GLUCOSE-METHANOL-CHOLINE GMC OXIDOREDUCTASE"/>
    <property type="match status" value="1"/>
</dbReference>
<dbReference type="AlphaFoldDB" id="A0A143PM48"/>
<organism evidence="6 7">
    <name type="scientific">Luteitalea pratensis</name>
    <dbReference type="NCBI Taxonomy" id="1855912"/>
    <lineage>
        <taxon>Bacteria</taxon>
        <taxon>Pseudomonadati</taxon>
        <taxon>Acidobacteriota</taxon>
        <taxon>Vicinamibacteria</taxon>
        <taxon>Vicinamibacterales</taxon>
        <taxon>Vicinamibacteraceae</taxon>
        <taxon>Luteitalea</taxon>
    </lineage>
</organism>
<keyword evidence="4" id="KW-0274">FAD</keyword>
<reference evidence="6 7" key="1">
    <citation type="journal article" date="2016" name="Genome Announc.">
        <title>First Complete Genome Sequence of a Subdivision 6 Acidobacterium Strain.</title>
        <authorList>
            <person name="Huang S."/>
            <person name="Vieira S."/>
            <person name="Bunk B."/>
            <person name="Riedel T."/>
            <person name="Sproer C."/>
            <person name="Overmann J."/>
        </authorList>
    </citation>
    <scope>NUCLEOTIDE SEQUENCE [LARGE SCALE GENOMIC DNA]</scope>
    <source>
        <strain evidence="7">DSM 100886 HEG_-6_39</strain>
    </source>
</reference>
<dbReference type="Gene3D" id="3.50.50.60">
    <property type="entry name" value="FAD/NAD(P)-binding domain"/>
    <property type="match status" value="1"/>
</dbReference>
<gene>
    <name evidence="6" type="primary">pno</name>
    <name evidence="6" type="ORF">LuPra_02463</name>
</gene>
<dbReference type="EC" id="1.1.3.12" evidence="6"/>
<evidence type="ECO:0000256" key="3">
    <source>
        <dbReference type="ARBA" id="ARBA00022630"/>
    </source>
</evidence>